<proteinExistence type="predicted"/>
<reference evidence="2" key="2">
    <citation type="submission" date="2015-01" db="EMBL/GenBank/DDBJ databases">
        <title>Complete genome sequence of Methylobacterium aquaticum strain 22A.</title>
        <authorList>
            <person name="Tani A."/>
            <person name="Ogura Y."/>
            <person name="Hayashi T."/>
        </authorList>
    </citation>
    <scope>NUCLEOTIDE SEQUENCE [LARGE SCALE GENOMIC DNA]</scope>
    <source>
        <strain evidence="2">MA-22A</strain>
    </source>
</reference>
<dbReference type="STRING" id="270351.Maq22A_c02690"/>
<dbReference type="KEGG" id="maqu:Maq22A_c02690"/>
<dbReference type="RefSeq" id="WP_145984558.1">
    <property type="nucleotide sequence ID" value="NZ_AP014704.1"/>
</dbReference>
<protein>
    <submittedName>
        <fullName evidence="1">Uncharacterized protein</fullName>
    </submittedName>
</protein>
<gene>
    <name evidence="1" type="ORF">Maq22A_c02690</name>
</gene>
<evidence type="ECO:0000313" key="2">
    <source>
        <dbReference type="Proteomes" id="UP000061432"/>
    </source>
</evidence>
<dbReference type="AlphaFoldDB" id="A0A0C6FB07"/>
<dbReference type="EMBL" id="AP014704">
    <property type="protein sequence ID" value="BAQ44002.1"/>
    <property type="molecule type" value="Genomic_DNA"/>
</dbReference>
<reference evidence="1 2" key="1">
    <citation type="journal article" date="2015" name="Genome Announc.">
        <title>Complete Genome Sequence of Methylobacterium aquaticum Strain 22A, Isolated from Racomitrium japonicum Moss.</title>
        <authorList>
            <person name="Tani A."/>
            <person name="Ogura Y."/>
            <person name="Hayashi T."/>
            <person name="Kimbara K."/>
        </authorList>
    </citation>
    <scope>NUCLEOTIDE SEQUENCE [LARGE SCALE GENOMIC DNA]</scope>
    <source>
        <strain evidence="1 2">MA-22A</strain>
    </source>
</reference>
<accession>A0A0C6FB07</accession>
<dbReference type="PATRIC" id="fig|270351.10.peg.526"/>
<dbReference type="Proteomes" id="UP000061432">
    <property type="component" value="Chromosome"/>
</dbReference>
<sequence>MQTTSNVAAFPDSQHAVRRLAAVNLRTARQALDTAERHLDDVVLGLIAGASELSIVDRRSQAAIREARENVFAARRSLDQIRLGLLAPDADTLTPNDEEDMATALQACLVGNEAARINDAAFDRLTPACVGVRTGW</sequence>
<organism evidence="1 2">
    <name type="scientific">Methylobacterium aquaticum</name>
    <dbReference type="NCBI Taxonomy" id="270351"/>
    <lineage>
        <taxon>Bacteria</taxon>
        <taxon>Pseudomonadati</taxon>
        <taxon>Pseudomonadota</taxon>
        <taxon>Alphaproteobacteria</taxon>
        <taxon>Hyphomicrobiales</taxon>
        <taxon>Methylobacteriaceae</taxon>
        <taxon>Methylobacterium</taxon>
    </lineage>
</organism>
<name>A0A0C6FB07_9HYPH</name>
<dbReference type="OrthoDB" id="8009797at2"/>
<evidence type="ECO:0000313" key="1">
    <source>
        <dbReference type="EMBL" id="BAQ44002.1"/>
    </source>
</evidence>